<dbReference type="InterPro" id="IPR011010">
    <property type="entry name" value="DNA_brk_join_enz"/>
</dbReference>
<evidence type="ECO:0008006" key="5">
    <source>
        <dbReference type="Google" id="ProtNLM"/>
    </source>
</evidence>
<comment type="caution">
    <text evidence="3">The sequence shown here is derived from an EMBL/GenBank/DDBJ whole genome shotgun (WGS) entry which is preliminary data.</text>
</comment>
<protein>
    <recommendedName>
        <fullName evidence="5">Tyr recombinase domain-containing protein</fullName>
    </recommendedName>
</protein>
<dbReference type="InterPro" id="IPR013762">
    <property type="entry name" value="Integrase-like_cat_sf"/>
</dbReference>
<dbReference type="GO" id="GO:0003677">
    <property type="term" value="F:DNA binding"/>
    <property type="evidence" value="ECO:0007669"/>
    <property type="project" value="InterPro"/>
</dbReference>
<name>A0A7W8N3T3_9BACT</name>
<evidence type="ECO:0000313" key="4">
    <source>
        <dbReference type="Proteomes" id="UP000569092"/>
    </source>
</evidence>
<dbReference type="AlphaFoldDB" id="A0A7W8N3T3"/>
<proteinExistence type="predicted"/>
<reference evidence="3 4" key="1">
    <citation type="submission" date="2020-08" db="EMBL/GenBank/DDBJ databases">
        <title>Genomic Encyclopedia of Type Strains, Phase IV (KMG-V): Genome sequencing to study the core and pangenomes of soil and plant-associated prokaryotes.</title>
        <authorList>
            <person name="Whitman W."/>
        </authorList>
    </citation>
    <scope>NUCLEOTIDE SEQUENCE [LARGE SCALE GENOMIC DNA]</scope>
    <source>
        <strain evidence="3 4">M8US30</strain>
    </source>
</reference>
<dbReference type="Gene3D" id="1.10.443.10">
    <property type="entry name" value="Intergrase catalytic core"/>
    <property type="match status" value="1"/>
</dbReference>
<dbReference type="GO" id="GO:0015074">
    <property type="term" value="P:DNA integration"/>
    <property type="evidence" value="ECO:0007669"/>
    <property type="project" value="InterPro"/>
</dbReference>
<feature type="region of interest" description="Disordered" evidence="2">
    <location>
        <begin position="71"/>
        <end position="105"/>
    </location>
</feature>
<sequence>MFHKLARRLNLPKLTFQVIRRTVATLAQKKGTVKDVQGVLRHSRTATTTDIYMQEIPEGVRGTIDSIHRELTKSPKPRAAGSTTKREVSRPIEKTMESGGGKAGVSGRRTFRTLIWLPLEKYGQHRRFLY</sequence>
<keyword evidence="1" id="KW-0233">DNA recombination</keyword>
<feature type="compositionally biased region" description="Basic and acidic residues" evidence="2">
    <location>
        <begin position="84"/>
        <end position="96"/>
    </location>
</feature>
<evidence type="ECO:0000256" key="1">
    <source>
        <dbReference type="ARBA" id="ARBA00023172"/>
    </source>
</evidence>
<accession>A0A7W8N3T3</accession>
<dbReference type="EMBL" id="JACHDZ010000002">
    <property type="protein sequence ID" value="MBB5343773.1"/>
    <property type="molecule type" value="Genomic_DNA"/>
</dbReference>
<dbReference type="Proteomes" id="UP000569092">
    <property type="component" value="Unassembled WGS sequence"/>
</dbReference>
<gene>
    <name evidence="3" type="ORF">HDF10_001748</name>
</gene>
<dbReference type="GO" id="GO:0006310">
    <property type="term" value="P:DNA recombination"/>
    <property type="evidence" value="ECO:0007669"/>
    <property type="project" value="UniProtKB-KW"/>
</dbReference>
<organism evidence="3 4">
    <name type="scientific">Tunturiibacter lichenicola</name>
    <dbReference type="NCBI Taxonomy" id="2051959"/>
    <lineage>
        <taxon>Bacteria</taxon>
        <taxon>Pseudomonadati</taxon>
        <taxon>Acidobacteriota</taxon>
        <taxon>Terriglobia</taxon>
        <taxon>Terriglobales</taxon>
        <taxon>Acidobacteriaceae</taxon>
        <taxon>Tunturiibacter</taxon>
    </lineage>
</organism>
<evidence type="ECO:0000256" key="2">
    <source>
        <dbReference type="SAM" id="MobiDB-lite"/>
    </source>
</evidence>
<dbReference type="SUPFAM" id="SSF56349">
    <property type="entry name" value="DNA breaking-rejoining enzymes"/>
    <property type="match status" value="1"/>
</dbReference>
<evidence type="ECO:0000313" key="3">
    <source>
        <dbReference type="EMBL" id="MBB5343773.1"/>
    </source>
</evidence>